<evidence type="ECO:0000256" key="1">
    <source>
        <dbReference type="ARBA" id="ARBA00022676"/>
    </source>
</evidence>
<dbReference type="Pfam" id="PF02885">
    <property type="entry name" value="Glycos_trans_3N"/>
    <property type="match status" value="1"/>
</dbReference>
<gene>
    <name evidence="6" type="ORF">QLH52_00300</name>
</gene>
<evidence type="ECO:0000313" key="6">
    <source>
        <dbReference type="EMBL" id="MDX8125713.1"/>
    </source>
</evidence>
<dbReference type="PANTHER" id="PTHR43285">
    <property type="entry name" value="ANTHRANILATE PHOSPHORIBOSYLTRANSFERASE"/>
    <property type="match status" value="1"/>
</dbReference>
<dbReference type="SUPFAM" id="SSF52418">
    <property type="entry name" value="Nucleoside phosphorylase/phosphoribosyltransferase catalytic domain"/>
    <property type="match status" value="1"/>
</dbReference>
<dbReference type="InterPro" id="IPR017459">
    <property type="entry name" value="Glycosyl_Trfase_fam3_N_dom"/>
</dbReference>
<evidence type="ECO:0000259" key="4">
    <source>
        <dbReference type="Pfam" id="PF00591"/>
    </source>
</evidence>
<comment type="caution">
    <text evidence="6">The sequence shown here is derived from an EMBL/GenBank/DDBJ whole genome shotgun (WGS) entry which is preliminary data.</text>
</comment>
<dbReference type="InterPro" id="IPR005940">
    <property type="entry name" value="Anthranilate_Pribosyl_Tfrase"/>
</dbReference>
<dbReference type="Gene3D" id="3.40.1030.10">
    <property type="entry name" value="Nucleoside phosphorylase/phosphoribosyltransferase catalytic domain"/>
    <property type="match status" value="1"/>
</dbReference>
<dbReference type="NCBIfam" id="NF006564">
    <property type="entry name" value="PRK09071.1"/>
    <property type="match status" value="1"/>
</dbReference>
<feature type="domain" description="Glycosyl transferase family 3" evidence="4">
    <location>
        <begin position="106"/>
        <end position="323"/>
    </location>
</feature>
<keyword evidence="3" id="KW-0057">Aromatic amino acid biosynthesis</keyword>
<dbReference type="Gene3D" id="1.20.970.10">
    <property type="entry name" value="Transferase, Pyrimidine Nucleoside Phosphorylase, Chain C"/>
    <property type="match status" value="1"/>
</dbReference>
<name>A0ABU4U957_9GAMM</name>
<sequence>MSLLTQEHPFAEFIKILGKGKKGARPLTQDEAYRAMQMILADGQVEPIQLGAFLMLMRVKEETCEELAGFVQAARESFAFEAKVAVDLDWSSYAGKRRHLPWFLLSTLLLAENGIKVFMHGAGGHTEGRLYTENVLQALGIKAATSITEAGQQLEQDNFSYLSLEYICPKLYDMINLRPVMGLRSPVHTLVRLLNPFDATASIQGIFHPSYRQVHQKAALLLNQKNMAVLKGEGGETERNPDVECLVQSVNNGELNDETWPALFERRHMKAEDMDPQLLAQCWRGELNDEFGEATVIATAAVALKLLGKADNQEQAQQLATEFWQARNRQRF</sequence>
<organism evidence="6 7">
    <name type="scientific">Methylomonas defluvii</name>
    <dbReference type="NCBI Taxonomy" id="3045149"/>
    <lineage>
        <taxon>Bacteria</taxon>
        <taxon>Pseudomonadati</taxon>
        <taxon>Pseudomonadota</taxon>
        <taxon>Gammaproteobacteria</taxon>
        <taxon>Methylococcales</taxon>
        <taxon>Methylococcaceae</taxon>
        <taxon>Methylomonas</taxon>
    </lineage>
</organism>
<evidence type="ECO:0000259" key="5">
    <source>
        <dbReference type="Pfam" id="PF02885"/>
    </source>
</evidence>
<dbReference type="Proteomes" id="UP001284537">
    <property type="component" value="Unassembled WGS sequence"/>
</dbReference>
<keyword evidence="2 6" id="KW-0808">Transferase</keyword>
<dbReference type="RefSeq" id="WP_033158559.1">
    <property type="nucleotide sequence ID" value="NZ_JAXARY010000001.1"/>
</dbReference>
<keyword evidence="7" id="KW-1185">Reference proteome</keyword>
<dbReference type="InterPro" id="IPR035902">
    <property type="entry name" value="Nuc_phospho_transferase"/>
</dbReference>
<dbReference type="PANTHER" id="PTHR43285:SF2">
    <property type="entry name" value="ANTHRANILATE PHOSPHORIBOSYLTRANSFERASE"/>
    <property type="match status" value="1"/>
</dbReference>
<reference evidence="6 7" key="1">
    <citation type="submission" date="2023-11" db="EMBL/GenBank/DDBJ databases">
        <authorList>
            <person name="Ouyang M.-Y."/>
        </authorList>
    </citation>
    <scope>NUCLEOTIDE SEQUENCE [LARGE SCALE GENOMIC DNA]</scope>
    <source>
        <strain evidence="6 7">OY6</strain>
    </source>
</reference>
<dbReference type="EMBL" id="JAXARY010000001">
    <property type="protein sequence ID" value="MDX8125713.1"/>
    <property type="molecule type" value="Genomic_DNA"/>
</dbReference>
<dbReference type="SUPFAM" id="SSF47648">
    <property type="entry name" value="Nucleoside phosphorylase/phosphoribosyltransferase N-terminal domain"/>
    <property type="match status" value="1"/>
</dbReference>
<protein>
    <submittedName>
        <fullName evidence="6">Glycosyl transferase family protein</fullName>
    </submittedName>
</protein>
<keyword evidence="3" id="KW-0822">Tryptophan biosynthesis</keyword>
<evidence type="ECO:0000256" key="3">
    <source>
        <dbReference type="ARBA" id="ARBA00022822"/>
    </source>
</evidence>
<proteinExistence type="predicted"/>
<accession>A0ABU4U957</accession>
<feature type="domain" description="Glycosyl transferase family 3 N-terminal" evidence="5">
    <location>
        <begin position="12"/>
        <end position="77"/>
    </location>
</feature>
<dbReference type="Pfam" id="PF00591">
    <property type="entry name" value="Glycos_transf_3"/>
    <property type="match status" value="1"/>
</dbReference>
<dbReference type="InterPro" id="IPR000312">
    <property type="entry name" value="Glycosyl_Trfase_fam3"/>
</dbReference>
<dbReference type="GO" id="GO:0016740">
    <property type="term" value="F:transferase activity"/>
    <property type="evidence" value="ECO:0007669"/>
    <property type="project" value="UniProtKB-KW"/>
</dbReference>
<keyword evidence="1" id="KW-0328">Glycosyltransferase</keyword>
<evidence type="ECO:0000313" key="7">
    <source>
        <dbReference type="Proteomes" id="UP001284537"/>
    </source>
</evidence>
<evidence type="ECO:0000256" key="2">
    <source>
        <dbReference type="ARBA" id="ARBA00022679"/>
    </source>
</evidence>
<keyword evidence="3" id="KW-0028">Amino-acid biosynthesis</keyword>
<dbReference type="InterPro" id="IPR036320">
    <property type="entry name" value="Glycosyl_Trfase_fam3_N_dom_sf"/>
</dbReference>